<keyword evidence="1 4" id="KW-0349">Heme</keyword>
<dbReference type="GO" id="GO:0020037">
    <property type="term" value="F:heme binding"/>
    <property type="evidence" value="ECO:0007669"/>
    <property type="project" value="InterPro"/>
</dbReference>
<dbReference type="PROSITE" id="PS51007">
    <property type="entry name" value="CYTC"/>
    <property type="match status" value="1"/>
</dbReference>
<keyword evidence="3 4" id="KW-0408">Iron</keyword>
<dbReference type="AlphaFoldDB" id="A0A1H2YBL5"/>
<dbReference type="GO" id="GO:0046872">
    <property type="term" value="F:metal ion binding"/>
    <property type="evidence" value="ECO:0007669"/>
    <property type="project" value="UniProtKB-KW"/>
</dbReference>
<evidence type="ECO:0000256" key="4">
    <source>
        <dbReference type="PROSITE-ProRule" id="PRU00433"/>
    </source>
</evidence>
<keyword evidence="7" id="KW-1185">Reference proteome</keyword>
<evidence type="ECO:0000256" key="3">
    <source>
        <dbReference type="ARBA" id="ARBA00023004"/>
    </source>
</evidence>
<dbReference type="EMBL" id="FNOI01000003">
    <property type="protein sequence ID" value="SDX02537.1"/>
    <property type="molecule type" value="Genomic_DNA"/>
</dbReference>
<keyword evidence="2 4" id="KW-0479">Metal-binding</keyword>
<dbReference type="GO" id="GO:0009055">
    <property type="term" value="F:electron transfer activity"/>
    <property type="evidence" value="ECO:0007669"/>
    <property type="project" value="InterPro"/>
</dbReference>
<proteinExistence type="predicted"/>
<feature type="domain" description="Cytochrome c" evidence="5">
    <location>
        <begin position="18"/>
        <end position="127"/>
    </location>
</feature>
<sequence>MKLVYILAVGALAGCTAPEPPSGAQLFAENCTACHGVDGAGTGWVAAGLKRKPANLTTLSARNGGAFPMERVLSTIDGFHRNPKFETAMPEFGSWFEGPMDQIELDGVMTPVPQPLLAVAEYLQTLQVE</sequence>
<dbReference type="OrthoDB" id="5514238at2"/>
<name>A0A1H2YBL5_9RHOB</name>
<dbReference type="InterPro" id="IPR009056">
    <property type="entry name" value="Cyt_c-like_dom"/>
</dbReference>
<dbReference type="STRING" id="670155.SAMN04488001_2281"/>
<dbReference type="PROSITE" id="PS51257">
    <property type="entry name" value="PROKAR_LIPOPROTEIN"/>
    <property type="match status" value="1"/>
</dbReference>
<evidence type="ECO:0000313" key="7">
    <source>
        <dbReference type="Proteomes" id="UP000199441"/>
    </source>
</evidence>
<reference evidence="7" key="1">
    <citation type="submission" date="2016-10" db="EMBL/GenBank/DDBJ databases">
        <authorList>
            <person name="Varghese N."/>
            <person name="Submissions S."/>
        </authorList>
    </citation>
    <scope>NUCLEOTIDE SEQUENCE [LARGE SCALE GENOMIC DNA]</scope>
    <source>
        <strain evidence="7">DSM 26922</strain>
    </source>
</reference>
<evidence type="ECO:0000259" key="5">
    <source>
        <dbReference type="PROSITE" id="PS51007"/>
    </source>
</evidence>
<protein>
    <submittedName>
        <fullName evidence="6">Cytochrome c</fullName>
    </submittedName>
</protein>
<evidence type="ECO:0000256" key="2">
    <source>
        <dbReference type="ARBA" id="ARBA00022723"/>
    </source>
</evidence>
<dbReference type="Proteomes" id="UP000199441">
    <property type="component" value="Unassembled WGS sequence"/>
</dbReference>
<dbReference type="InterPro" id="IPR036909">
    <property type="entry name" value="Cyt_c-like_dom_sf"/>
</dbReference>
<evidence type="ECO:0000313" key="6">
    <source>
        <dbReference type="EMBL" id="SDX02537.1"/>
    </source>
</evidence>
<organism evidence="6 7">
    <name type="scientific">Litoreibacter albidus</name>
    <dbReference type="NCBI Taxonomy" id="670155"/>
    <lineage>
        <taxon>Bacteria</taxon>
        <taxon>Pseudomonadati</taxon>
        <taxon>Pseudomonadota</taxon>
        <taxon>Alphaproteobacteria</taxon>
        <taxon>Rhodobacterales</taxon>
        <taxon>Roseobacteraceae</taxon>
        <taxon>Litoreibacter</taxon>
    </lineage>
</organism>
<dbReference type="RefSeq" id="WP_089947044.1">
    <property type="nucleotide sequence ID" value="NZ_FNOI01000003.1"/>
</dbReference>
<evidence type="ECO:0000256" key="1">
    <source>
        <dbReference type="ARBA" id="ARBA00022617"/>
    </source>
</evidence>
<dbReference type="Pfam" id="PF13442">
    <property type="entry name" value="Cytochrome_CBB3"/>
    <property type="match status" value="1"/>
</dbReference>
<dbReference type="Gene3D" id="1.10.760.10">
    <property type="entry name" value="Cytochrome c-like domain"/>
    <property type="match status" value="1"/>
</dbReference>
<gene>
    <name evidence="6" type="ORF">SAMN04488001_2281</name>
</gene>
<dbReference type="SUPFAM" id="SSF46626">
    <property type="entry name" value="Cytochrome c"/>
    <property type="match status" value="1"/>
</dbReference>
<accession>A0A1H2YBL5</accession>